<sequence length="280" mass="31152">MPDRTVDVSDTRLSHYSQHTAWEPHGRRRHHPSPASLMAAMAAAAKLTAATQSLLLRRSPLLRPQGLRVFRRFAPQRFVRHIASSTSEEAAAKAAAATADTGGPTIFDKIIAKEIPSSIVYEDEKVLAFRDINPQAPVHVLVIPKVRDGLTGIDKAEPRHFEILGQLLYAAKLVAEKEGLAKGFRIVINNGPEGCKHTHAASLFNLLQYLLHLCMFSVLMLMFMALFFITILLALMLMLYYSSVHRPISLSPTFACTRWKADGMACWLNELDKFATIACF</sequence>
<dbReference type="Proteomes" id="UP000729402">
    <property type="component" value="Unassembled WGS sequence"/>
</dbReference>
<keyword evidence="3" id="KW-1133">Transmembrane helix</keyword>
<reference evidence="5" key="2">
    <citation type="submission" date="2021-02" db="EMBL/GenBank/DDBJ databases">
        <authorList>
            <person name="Kimball J.A."/>
            <person name="Haas M.W."/>
            <person name="Macchietto M."/>
            <person name="Kono T."/>
            <person name="Duquette J."/>
            <person name="Shao M."/>
        </authorList>
    </citation>
    <scope>NUCLEOTIDE SEQUENCE</scope>
    <source>
        <tissue evidence="5">Fresh leaf tissue</tissue>
    </source>
</reference>
<feature type="transmembrane region" description="Helical" evidence="3">
    <location>
        <begin position="209"/>
        <end position="241"/>
    </location>
</feature>
<reference evidence="5" key="1">
    <citation type="journal article" date="2021" name="bioRxiv">
        <title>Whole Genome Assembly and Annotation of Northern Wild Rice, Zizania palustris L., Supports a Whole Genome Duplication in the Zizania Genus.</title>
        <authorList>
            <person name="Haas M."/>
            <person name="Kono T."/>
            <person name="Macchietto M."/>
            <person name="Millas R."/>
            <person name="McGilp L."/>
            <person name="Shao M."/>
            <person name="Duquette J."/>
            <person name="Hirsch C.N."/>
            <person name="Kimball J."/>
        </authorList>
    </citation>
    <scope>NUCLEOTIDE SEQUENCE</scope>
    <source>
        <tissue evidence="5">Fresh leaf tissue</tissue>
    </source>
</reference>
<name>A0A8J5SFJ0_ZIZPA</name>
<dbReference type="AlphaFoldDB" id="A0A8J5SFJ0"/>
<proteinExistence type="predicted"/>
<dbReference type="InterPro" id="IPR001310">
    <property type="entry name" value="Histidine_triad_HIT"/>
</dbReference>
<evidence type="ECO:0000256" key="1">
    <source>
        <dbReference type="PROSITE-ProRule" id="PRU00464"/>
    </source>
</evidence>
<dbReference type="CDD" id="cd01276">
    <property type="entry name" value="PKCI_related"/>
    <property type="match status" value="1"/>
</dbReference>
<feature type="region of interest" description="Disordered" evidence="2">
    <location>
        <begin position="1"/>
        <end position="32"/>
    </location>
</feature>
<gene>
    <name evidence="5" type="ORF">GUJ93_ZPchr0006g42540</name>
</gene>
<accession>A0A8J5SFJ0</accession>
<dbReference type="PANTHER" id="PTHR23089">
    <property type="entry name" value="HISTIDINE TRIAD HIT PROTEIN"/>
    <property type="match status" value="1"/>
</dbReference>
<evidence type="ECO:0000259" key="4">
    <source>
        <dbReference type="PROSITE" id="PS51084"/>
    </source>
</evidence>
<keyword evidence="3" id="KW-0472">Membrane</keyword>
<dbReference type="InterPro" id="IPR011146">
    <property type="entry name" value="HIT-like"/>
</dbReference>
<keyword evidence="3" id="KW-0812">Transmembrane</keyword>
<dbReference type="PROSITE" id="PS51084">
    <property type="entry name" value="HIT_2"/>
    <property type="match status" value="1"/>
</dbReference>
<dbReference type="OrthoDB" id="672793at2759"/>
<protein>
    <recommendedName>
        <fullName evidence="4">HIT domain-containing protein</fullName>
    </recommendedName>
</protein>
<evidence type="ECO:0000313" key="6">
    <source>
        <dbReference type="Proteomes" id="UP000729402"/>
    </source>
</evidence>
<evidence type="ECO:0000313" key="5">
    <source>
        <dbReference type="EMBL" id="KAG8074981.1"/>
    </source>
</evidence>
<feature type="compositionally biased region" description="Basic and acidic residues" evidence="2">
    <location>
        <begin position="1"/>
        <end position="13"/>
    </location>
</feature>
<dbReference type="GO" id="GO:0003824">
    <property type="term" value="F:catalytic activity"/>
    <property type="evidence" value="ECO:0007669"/>
    <property type="project" value="InterPro"/>
</dbReference>
<dbReference type="EMBL" id="JAAALK010000283">
    <property type="protein sequence ID" value="KAG8074981.1"/>
    <property type="molecule type" value="Genomic_DNA"/>
</dbReference>
<keyword evidence="6" id="KW-1185">Reference proteome</keyword>
<organism evidence="5 6">
    <name type="scientific">Zizania palustris</name>
    <name type="common">Northern wild rice</name>
    <dbReference type="NCBI Taxonomy" id="103762"/>
    <lineage>
        <taxon>Eukaryota</taxon>
        <taxon>Viridiplantae</taxon>
        <taxon>Streptophyta</taxon>
        <taxon>Embryophyta</taxon>
        <taxon>Tracheophyta</taxon>
        <taxon>Spermatophyta</taxon>
        <taxon>Magnoliopsida</taxon>
        <taxon>Liliopsida</taxon>
        <taxon>Poales</taxon>
        <taxon>Poaceae</taxon>
        <taxon>BOP clade</taxon>
        <taxon>Oryzoideae</taxon>
        <taxon>Oryzeae</taxon>
        <taxon>Zizaniinae</taxon>
        <taxon>Zizania</taxon>
    </lineage>
</organism>
<evidence type="ECO:0000256" key="2">
    <source>
        <dbReference type="SAM" id="MobiDB-lite"/>
    </source>
</evidence>
<feature type="domain" description="HIT" evidence="4">
    <location>
        <begin position="106"/>
        <end position="145"/>
    </location>
</feature>
<dbReference type="Pfam" id="PF01230">
    <property type="entry name" value="HIT"/>
    <property type="match status" value="1"/>
</dbReference>
<evidence type="ECO:0000256" key="3">
    <source>
        <dbReference type="SAM" id="Phobius"/>
    </source>
</evidence>
<comment type="caution">
    <text evidence="1">Lacks conserved residue(s) required for the propagation of feature annotation.</text>
</comment>
<comment type="caution">
    <text evidence="5">The sequence shown here is derived from an EMBL/GenBank/DDBJ whole genome shotgun (WGS) entry which is preliminary data.</text>
</comment>